<dbReference type="PRINTS" id="PR00038">
    <property type="entry name" value="HTHLUXR"/>
</dbReference>
<comment type="caution">
    <text evidence="5">The sequence shown here is derived from an EMBL/GenBank/DDBJ whole genome shotgun (WGS) entry which is preliminary data.</text>
</comment>
<dbReference type="RefSeq" id="WP_076455286.1">
    <property type="nucleotide sequence ID" value="NZ_FTOB01000003.1"/>
</dbReference>
<dbReference type="PANTHER" id="PTHR44688:SF16">
    <property type="entry name" value="DNA-BINDING TRANSCRIPTIONAL ACTIVATOR DEVR_DOSR"/>
    <property type="match status" value="1"/>
</dbReference>
<dbReference type="EMBL" id="FTOB01000003">
    <property type="protein sequence ID" value="SIS71015.1"/>
    <property type="molecule type" value="Genomic_DNA"/>
</dbReference>
<dbReference type="Proteomes" id="UP000185728">
    <property type="component" value="Unassembled WGS sequence"/>
</dbReference>
<feature type="domain" description="HTH luxR-type" evidence="4">
    <location>
        <begin position="189"/>
        <end position="254"/>
    </location>
</feature>
<dbReference type="Gene3D" id="1.10.10.10">
    <property type="entry name" value="Winged helix-like DNA-binding domain superfamily/Winged helix DNA-binding domain"/>
    <property type="match status" value="1"/>
</dbReference>
<name>A0ABY1KS85_9FLAO</name>
<evidence type="ECO:0000313" key="6">
    <source>
        <dbReference type="Proteomes" id="UP000185728"/>
    </source>
</evidence>
<keyword evidence="1" id="KW-0805">Transcription regulation</keyword>
<dbReference type="CDD" id="cd06170">
    <property type="entry name" value="LuxR_C_like"/>
    <property type="match status" value="1"/>
</dbReference>
<evidence type="ECO:0000256" key="1">
    <source>
        <dbReference type="ARBA" id="ARBA00023015"/>
    </source>
</evidence>
<dbReference type="InterPro" id="IPR036388">
    <property type="entry name" value="WH-like_DNA-bd_sf"/>
</dbReference>
<dbReference type="PROSITE" id="PS50043">
    <property type="entry name" value="HTH_LUXR_2"/>
    <property type="match status" value="1"/>
</dbReference>
<keyword evidence="6" id="KW-1185">Reference proteome</keyword>
<dbReference type="Gene3D" id="3.30.450.20">
    <property type="entry name" value="PAS domain"/>
    <property type="match status" value="1"/>
</dbReference>
<evidence type="ECO:0000313" key="5">
    <source>
        <dbReference type="EMBL" id="SIS71015.1"/>
    </source>
</evidence>
<evidence type="ECO:0000256" key="2">
    <source>
        <dbReference type="ARBA" id="ARBA00023125"/>
    </source>
</evidence>
<evidence type="ECO:0000259" key="4">
    <source>
        <dbReference type="PROSITE" id="PS50043"/>
    </source>
</evidence>
<evidence type="ECO:0000256" key="3">
    <source>
        <dbReference type="ARBA" id="ARBA00023163"/>
    </source>
</evidence>
<dbReference type="InterPro" id="IPR000792">
    <property type="entry name" value="Tscrpt_reg_LuxR_C"/>
</dbReference>
<dbReference type="Pfam" id="PF00196">
    <property type="entry name" value="GerE"/>
    <property type="match status" value="1"/>
</dbReference>
<keyword evidence="2" id="KW-0238">DNA-binding</keyword>
<dbReference type="SMART" id="SM00421">
    <property type="entry name" value="HTH_LUXR"/>
    <property type="match status" value="1"/>
</dbReference>
<organism evidence="5 6">
    <name type="scientific">Zobellia uliginosa</name>
    <dbReference type="NCBI Taxonomy" id="143224"/>
    <lineage>
        <taxon>Bacteria</taxon>
        <taxon>Pseudomonadati</taxon>
        <taxon>Bacteroidota</taxon>
        <taxon>Flavobacteriia</taxon>
        <taxon>Flavobacteriales</taxon>
        <taxon>Flavobacteriaceae</taxon>
        <taxon>Zobellia</taxon>
    </lineage>
</organism>
<dbReference type="InterPro" id="IPR016032">
    <property type="entry name" value="Sig_transdc_resp-reg_C-effctor"/>
</dbReference>
<dbReference type="SUPFAM" id="SSF46894">
    <property type="entry name" value="C-terminal effector domain of the bipartite response regulators"/>
    <property type="match status" value="1"/>
</dbReference>
<proteinExistence type="predicted"/>
<accession>A0ABY1KS85</accession>
<keyword evidence="3" id="KW-0804">Transcription</keyword>
<protein>
    <submittedName>
        <fullName evidence="5">Regulatory protein, luxR family</fullName>
    </submittedName>
</protein>
<dbReference type="PANTHER" id="PTHR44688">
    <property type="entry name" value="DNA-BINDING TRANSCRIPTIONAL ACTIVATOR DEVR_DOSR"/>
    <property type="match status" value="1"/>
</dbReference>
<gene>
    <name evidence="5" type="ORF">SAMN05421766_103533</name>
</gene>
<sequence>MNKAIVSYKKIFDADSPYDGAVVMKYIERLKKLDDHTPSMESFILVTNTSRQSYEYVGNDFEKTLGLDRKRMFSEGLSYYLSHYHSEELPLLLNIFEELMNFTMTKMTLKQRQRVIYTWNYRIRNGKGQYKNMYVQQTPIFFDLKGMPIIGYSHNSIVGDGSPSPMIATCKYLNEQEEFETLFYKNYFQEAFLQVLTKREMEVVKLLANSYTTKEIAQKLYISEQTVGVHRKNILGKLEMRTTAEIIEYCNKYHVF</sequence>
<reference evidence="5 6" key="1">
    <citation type="submission" date="2017-01" db="EMBL/GenBank/DDBJ databases">
        <authorList>
            <person name="Varghese N."/>
            <person name="Submissions S."/>
        </authorList>
    </citation>
    <scope>NUCLEOTIDE SEQUENCE [LARGE SCALE GENOMIC DNA]</scope>
    <source>
        <strain evidence="5 6">DSM 2061</strain>
    </source>
</reference>